<evidence type="ECO:0000313" key="1">
    <source>
        <dbReference type="EMBL" id="AIE84008.1"/>
    </source>
</evidence>
<dbReference type="RefSeq" id="WP_025227340.1">
    <property type="nucleotide sequence ID" value="NZ_CP007139.1"/>
</dbReference>
<accession>A0A068NKB2</accession>
<reference evidence="1 2" key="1">
    <citation type="journal article" date="2014" name="PLoS ONE">
        <title>The first complete genome sequence of the class fimbriimonadia in the phylum armatimonadetes.</title>
        <authorList>
            <person name="Hu Z.Y."/>
            <person name="Wang Y.Z."/>
            <person name="Im W.T."/>
            <person name="Wang S.Y."/>
            <person name="Zhao G.P."/>
            <person name="Zheng H.J."/>
            <person name="Quan Z.X."/>
        </authorList>
    </citation>
    <scope>NUCLEOTIDE SEQUENCE [LARGE SCALE GENOMIC DNA]</scope>
    <source>
        <strain evidence="1">Gsoil 348</strain>
    </source>
</reference>
<dbReference type="STRING" id="661478.OP10G_0640"/>
<name>A0A068NKB2_FIMGI</name>
<dbReference type="Gene3D" id="3.30.70.60">
    <property type="match status" value="1"/>
</dbReference>
<dbReference type="InterPro" id="IPR014717">
    <property type="entry name" value="Transl_elong_EF1B/ribsomal_bS6"/>
</dbReference>
<organism evidence="1 2">
    <name type="scientific">Fimbriimonas ginsengisoli Gsoil 348</name>
    <dbReference type="NCBI Taxonomy" id="661478"/>
    <lineage>
        <taxon>Bacteria</taxon>
        <taxon>Bacillati</taxon>
        <taxon>Armatimonadota</taxon>
        <taxon>Fimbriimonadia</taxon>
        <taxon>Fimbriimonadales</taxon>
        <taxon>Fimbriimonadaceae</taxon>
        <taxon>Fimbriimonas</taxon>
    </lineage>
</organism>
<evidence type="ECO:0000313" key="2">
    <source>
        <dbReference type="Proteomes" id="UP000027982"/>
    </source>
</evidence>
<dbReference type="EMBL" id="CP007139">
    <property type="protein sequence ID" value="AIE84008.1"/>
    <property type="molecule type" value="Genomic_DNA"/>
</dbReference>
<gene>
    <name evidence="1" type="ORF">OP10G_0640</name>
</gene>
<dbReference type="HOGENOM" id="CLU_1406919_0_0_0"/>
<proteinExistence type="predicted"/>
<protein>
    <submittedName>
        <fullName evidence="1">Uncharacterized protein</fullName>
    </submittedName>
</protein>
<keyword evidence="2" id="KW-1185">Reference proteome</keyword>
<sequence>MTSHDRSRIALVALPTLIAFGLFADAFSQRNHFVQDSEQRQQVERLIQQTLKSLESQQNIPEGRKAAVPEDAVEESQFLNYVRGTARANEVEILRWSANPRLPAGPPGGPPPPAALAEISPISGLLEVVGPYRSVLAFARTLEQNDRLLNFSSVAWTRPDARDKVRLSMIVTRYVVKAPTPPAPAATPVVPAH</sequence>
<dbReference type="KEGG" id="fgi:OP10G_0640"/>
<dbReference type="Proteomes" id="UP000027982">
    <property type="component" value="Chromosome"/>
</dbReference>
<dbReference type="AlphaFoldDB" id="A0A068NKB2"/>